<feature type="transmembrane region" description="Helical" evidence="1">
    <location>
        <begin position="7"/>
        <end position="28"/>
    </location>
</feature>
<name>A0A9E7IVV1_9FIRM</name>
<keyword evidence="1" id="KW-0812">Transmembrane</keyword>
<dbReference type="KEGG" id="fms:M1R53_03970"/>
<dbReference type="Proteomes" id="UP000831151">
    <property type="component" value="Chromosome"/>
</dbReference>
<dbReference type="InterPro" id="IPR032820">
    <property type="entry name" value="ATPase_put"/>
</dbReference>
<accession>A0A9E7IVV1</accession>
<proteinExistence type="predicted"/>
<reference evidence="2" key="1">
    <citation type="submission" date="2022-04" db="EMBL/GenBank/DDBJ databases">
        <title>Complete genome sequences of Ezakiella coagulans and Fenollaria massiliensis.</title>
        <authorList>
            <person name="France M.T."/>
            <person name="Clifford J."/>
            <person name="Narina S."/>
            <person name="Rutt L."/>
            <person name="Ravel J."/>
        </authorList>
    </citation>
    <scope>NUCLEOTIDE SEQUENCE</scope>
    <source>
        <strain evidence="2">C0061C2</strain>
    </source>
</reference>
<organism evidence="2 3">
    <name type="scientific">Fenollaria massiliensis</name>
    <dbReference type="NCBI Taxonomy" id="938288"/>
    <lineage>
        <taxon>Bacteria</taxon>
        <taxon>Bacillati</taxon>
        <taxon>Bacillota</taxon>
        <taxon>Clostridia</taxon>
        <taxon>Eubacteriales</taxon>
        <taxon>Fenollaria</taxon>
    </lineage>
</organism>
<protein>
    <submittedName>
        <fullName evidence="2">AtpZ/AtpI family protein</fullName>
    </submittedName>
</protein>
<keyword evidence="1" id="KW-1133">Transmembrane helix</keyword>
<dbReference type="EMBL" id="CP096649">
    <property type="protein sequence ID" value="UQK59812.1"/>
    <property type="molecule type" value="Genomic_DNA"/>
</dbReference>
<evidence type="ECO:0000313" key="2">
    <source>
        <dbReference type="EMBL" id="UQK59812.1"/>
    </source>
</evidence>
<dbReference type="RefSeq" id="WP_019213520.1">
    <property type="nucleotide sequence ID" value="NZ_CP096649.1"/>
</dbReference>
<evidence type="ECO:0000313" key="3">
    <source>
        <dbReference type="Proteomes" id="UP000831151"/>
    </source>
</evidence>
<keyword evidence="1" id="KW-0472">Membrane</keyword>
<dbReference type="AlphaFoldDB" id="A0A9E7IVV1"/>
<sequence>MIEKLKPLALVGQIGIDIVSSIVISYLVGYGLDKLFKTNGVFSIIFIIIGVLAGFYNFYRSVKYYFKKKDNKKSEIDKNEKR</sequence>
<feature type="transmembrane region" description="Helical" evidence="1">
    <location>
        <begin position="40"/>
        <end position="59"/>
    </location>
</feature>
<gene>
    <name evidence="2" type="ORF">M1R53_03970</name>
</gene>
<evidence type="ECO:0000256" key="1">
    <source>
        <dbReference type="SAM" id="Phobius"/>
    </source>
</evidence>
<dbReference type="Pfam" id="PF09527">
    <property type="entry name" value="ATPase_gene1"/>
    <property type="match status" value="1"/>
</dbReference>
<keyword evidence="3" id="KW-1185">Reference proteome</keyword>